<keyword evidence="1" id="KW-0677">Repeat</keyword>
<dbReference type="Proteomes" id="UP001157006">
    <property type="component" value="Chromosome 1S"/>
</dbReference>
<dbReference type="InterPro" id="IPR022812">
    <property type="entry name" value="Dynamin"/>
</dbReference>
<dbReference type="Gene3D" id="3.40.50.300">
    <property type="entry name" value="P-loop containing nucleotide triphosphate hydrolases"/>
    <property type="match status" value="1"/>
</dbReference>
<accession>A0AAV0Z2I3</accession>
<keyword evidence="5" id="KW-1185">Reference proteome</keyword>
<dbReference type="PANTHER" id="PTHR11566">
    <property type="entry name" value="DYNAMIN"/>
    <property type="match status" value="1"/>
</dbReference>
<dbReference type="EMBL" id="OX451735">
    <property type="protein sequence ID" value="CAI8592691.1"/>
    <property type="molecule type" value="Genomic_DNA"/>
</dbReference>
<dbReference type="InterPro" id="IPR027417">
    <property type="entry name" value="P-loop_NTPase"/>
</dbReference>
<sequence>MIIELIEACKELDEVTQYGWKSNNISGYGLCDDVFETTLLDIYHKCGGVRLAALVFSKMDAQKTINVGSWNTLIAAYLQNGHALEAFQLFLQMIRRNVREPELVLEYNTNNVSNDEANVSDVINMATEELADNIYDQIKDIIMEYITPEESIMLNVLSTTVDFTTCESTRTSQSVDKTGSRTLFVVTKAGKSPEGLLEKVKVDDVNTGLSYICVRNRISDES</sequence>
<feature type="domain" description="Dynamin N-terminal" evidence="3">
    <location>
        <begin position="137"/>
        <end position="189"/>
    </location>
</feature>
<evidence type="ECO:0000256" key="2">
    <source>
        <dbReference type="PROSITE-ProRule" id="PRU00708"/>
    </source>
</evidence>
<dbReference type="InterPro" id="IPR002885">
    <property type="entry name" value="PPR_rpt"/>
</dbReference>
<evidence type="ECO:0000259" key="3">
    <source>
        <dbReference type="Pfam" id="PF00350"/>
    </source>
</evidence>
<protein>
    <recommendedName>
        <fullName evidence="3">Dynamin N-terminal domain-containing protein</fullName>
    </recommendedName>
</protein>
<dbReference type="GO" id="GO:0008017">
    <property type="term" value="F:microtubule binding"/>
    <property type="evidence" value="ECO:0007669"/>
    <property type="project" value="TreeGrafter"/>
</dbReference>
<evidence type="ECO:0000313" key="4">
    <source>
        <dbReference type="EMBL" id="CAI8592691.1"/>
    </source>
</evidence>
<dbReference type="NCBIfam" id="TIGR00756">
    <property type="entry name" value="PPR"/>
    <property type="match status" value="1"/>
</dbReference>
<proteinExistence type="predicted"/>
<dbReference type="Gene3D" id="1.25.40.10">
    <property type="entry name" value="Tetratricopeptide repeat domain"/>
    <property type="match status" value="1"/>
</dbReference>
<dbReference type="GO" id="GO:0016020">
    <property type="term" value="C:membrane"/>
    <property type="evidence" value="ECO:0007669"/>
    <property type="project" value="TreeGrafter"/>
</dbReference>
<dbReference type="AlphaFoldDB" id="A0AAV0Z2I3"/>
<dbReference type="Pfam" id="PF13041">
    <property type="entry name" value="PPR_2"/>
    <property type="match status" value="1"/>
</dbReference>
<feature type="repeat" description="PPR" evidence="2">
    <location>
        <begin position="66"/>
        <end position="100"/>
    </location>
</feature>
<gene>
    <name evidence="4" type="ORF">VFH_I053760</name>
</gene>
<dbReference type="PANTHER" id="PTHR11566:SF173">
    <property type="entry name" value="DYNAMIN-RELATED PROTEIN 4C"/>
    <property type="match status" value="1"/>
</dbReference>
<dbReference type="InterPro" id="IPR045063">
    <property type="entry name" value="Dynamin_N"/>
</dbReference>
<reference evidence="4 5" key="1">
    <citation type="submission" date="2023-01" db="EMBL/GenBank/DDBJ databases">
        <authorList>
            <person name="Kreplak J."/>
        </authorList>
    </citation>
    <scope>NUCLEOTIDE SEQUENCE [LARGE SCALE GENOMIC DNA]</scope>
</reference>
<dbReference type="GO" id="GO:0005737">
    <property type="term" value="C:cytoplasm"/>
    <property type="evidence" value="ECO:0007669"/>
    <property type="project" value="TreeGrafter"/>
</dbReference>
<name>A0AAV0Z2I3_VICFA</name>
<evidence type="ECO:0000256" key="1">
    <source>
        <dbReference type="ARBA" id="ARBA00022737"/>
    </source>
</evidence>
<dbReference type="GO" id="GO:0003924">
    <property type="term" value="F:GTPase activity"/>
    <property type="evidence" value="ECO:0007669"/>
    <property type="project" value="TreeGrafter"/>
</dbReference>
<dbReference type="GO" id="GO:0005874">
    <property type="term" value="C:microtubule"/>
    <property type="evidence" value="ECO:0007669"/>
    <property type="project" value="TreeGrafter"/>
</dbReference>
<dbReference type="PROSITE" id="PS51375">
    <property type="entry name" value="PPR"/>
    <property type="match status" value="1"/>
</dbReference>
<organism evidence="4 5">
    <name type="scientific">Vicia faba</name>
    <name type="common">Broad bean</name>
    <name type="synonym">Faba vulgaris</name>
    <dbReference type="NCBI Taxonomy" id="3906"/>
    <lineage>
        <taxon>Eukaryota</taxon>
        <taxon>Viridiplantae</taxon>
        <taxon>Streptophyta</taxon>
        <taxon>Embryophyta</taxon>
        <taxon>Tracheophyta</taxon>
        <taxon>Spermatophyta</taxon>
        <taxon>Magnoliopsida</taxon>
        <taxon>eudicotyledons</taxon>
        <taxon>Gunneridae</taxon>
        <taxon>Pentapetalae</taxon>
        <taxon>rosids</taxon>
        <taxon>fabids</taxon>
        <taxon>Fabales</taxon>
        <taxon>Fabaceae</taxon>
        <taxon>Papilionoideae</taxon>
        <taxon>50 kb inversion clade</taxon>
        <taxon>NPAAA clade</taxon>
        <taxon>Hologalegina</taxon>
        <taxon>IRL clade</taxon>
        <taxon>Fabeae</taxon>
        <taxon>Vicia</taxon>
    </lineage>
</organism>
<evidence type="ECO:0000313" key="5">
    <source>
        <dbReference type="Proteomes" id="UP001157006"/>
    </source>
</evidence>
<dbReference type="Pfam" id="PF00350">
    <property type="entry name" value="Dynamin_N"/>
    <property type="match status" value="1"/>
</dbReference>
<dbReference type="InterPro" id="IPR011990">
    <property type="entry name" value="TPR-like_helical_dom_sf"/>
</dbReference>